<name>T0Q6S2_SAPDV</name>
<dbReference type="VEuPathDB" id="FungiDB:SDRG_09046"/>
<dbReference type="eggNOG" id="ENOG502R135">
    <property type="taxonomic scope" value="Eukaryota"/>
</dbReference>
<dbReference type="STRING" id="1156394.T0Q6S2"/>
<feature type="transmembrane region" description="Helical" evidence="2">
    <location>
        <begin position="376"/>
        <end position="393"/>
    </location>
</feature>
<evidence type="ECO:0000256" key="2">
    <source>
        <dbReference type="SAM" id="Phobius"/>
    </source>
</evidence>
<feature type="compositionally biased region" description="Basic residues" evidence="1">
    <location>
        <begin position="897"/>
        <end position="907"/>
    </location>
</feature>
<dbReference type="OrthoDB" id="73135at2759"/>
<feature type="transmembrane region" description="Helical" evidence="2">
    <location>
        <begin position="212"/>
        <end position="237"/>
    </location>
</feature>
<dbReference type="PANTHER" id="PTHR31145">
    <property type="entry name" value="INTEGRAL MEMBRANE PROTEIN (AFU_ORTHOLOGUE AFUA_7G01610)"/>
    <property type="match status" value="1"/>
</dbReference>
<dbReference type="Pfam" id="PF06011">
    <property type="entry name" value="TRP"/>
    <property type="match status" value="1"/>
</dbReference>
<keyword evidence="2" id="KW-0472">Membrane</keyword>
<keyword evidence="2" id="KW-1133">Transmembrane helix</keyword>
<dbReference type="GO" id="GO:0055085">
    <property type="term" value="P:transmembrane transport"/>
    <property type="evidence" value="ECO:0007669"/>
    <property type="project" value="TreeGrafter"/>
</dbReference>
<evidence type="ECO:0000313" key="5">
    <source>
        <dbReference type="Proteomes" id="UP000030762"/>
    </source>
</evidence>
<dbReference type="AlphaFoldDB" id="T0Q6S2"/>
<keyword evidence="5" id="KW-1185">Reference proteome</keyword>
<feature type="compositionally biased region" description="Basic and acidic residues" evidence="1">
    <location>
        <begin position="498"/>
        <end position="513"/>
    </location>
</feature>
<protein>
    <recommendedName>
        <fullName evidence="3">TRP C-terminal domain-containing protein</fullName>
    </recommendedName>
</protein>
<feature type="compositionally biased region" description="Polar residues" evidence="1">
    <location>
        <begin position="610"/>
        <end position="625"/>
    </location>
</feature>
<dbReference type="Proteomes" id="UP000030762">
    <property type="component" value="Unassembled WGS sequence"/>
</dbReference>
<feature type="compositionally biased region" description="Polar residues" evidence="1">
    <location>
        <begin position="640"/>
        <end position="653"/>
    </location>
</feature>
<dbReference type="InParanoid" id="T0Q6S2"/>
<dbReference type="GeneID" id="19949773"/>
<feature type="region of interest" description="Disordered" evidence="1">
    <location>
        <begin position="791"/>
        <end position="818"/>
    </location>
</feature>
<feature type="transmembrane region" description="Helical" evidence="2">
    <location>
        <begin position="435"/>
        <end position="453"/>
    </location>
</feature>
<proteinExistence type="predicted"/>
<feature type="region of interest" description="Disordered" evidence="1">
    <location>
        <begin position="877"/>
        <end position="931"/>
    </location>
</feature>
<dbReference type="RefSeq" id="XP_008613179.1">
    <property type="nucleotide sequence ID" value="XM_008614957.1"/>
</dbReference>
<evidence type="ECO:0000313" key="4">
    <source>
        <dbReference type="EMBL" id="EQC33539.1"/>
    </source>
</evidence>
<feature type="transmembrane region" description="Helical" evidence="2">
    <location>
        <begin position="257"/>
        <end position="277"/>
    </location>
</feature>
<reference evidence="4 5" key="1">
    <citation type="submission" date="2012-04" db="EMBL/GenBank/DDBJ databases">
        <title>The Genome Sequence of Saprolegnia declina VS20.</title>
        <authorList>
            <consortium name="The Broad Institute Genome Sequencing Platform"/>
            <person name="Russ C."/>
            <person name="Nusbaum C."/>
            <person name="Tyler B."/>
            <person name="van West P."/>
            <person name="Dieguez-Uribeondo J."/>
            <person name="de Bruijn I."/>
            <person name="Tripathy S."/>
            <person name="Jiang R."/>
            <person name="Young S.K."/>
            <person name="Zeng Q."/>
            <person name="Gargeya S."/>
            <person name="Fitzgerald M."/>
            <person name="Haas B."/>
            <person name="Abouelleil A."/>
            <person name="Alvarado L."/>
            <person name="Arachchi H.M."/>
            <person name="Berlin A."/>
            <person name="Chapman S.B."/>
            <person name="Goldberg J."/>
            <person name="Griggs A."/>
            <person name="Gujja S."/>
            <person name="Hansen M."/>
            <person name="Howarth C."/>
            <person name="Imamovic A."/>
            <person name="Larimer J."/>
            <person name="McCowen C."/>
            <person name="Montmayeur A."/>
            <person name="Murphy C."/>
            <person name="Neiman D."/>
            <person name="Pearson M."/>
            <person name="Priest M."/>
            <person name="Roberts A."/>
            <person name="Saif S."/>
            <person name="Shea T."/>
            <person name="Sisk P."/>
            <person name="Sykes S."/>
            <person name="Wortman J."/>
            <person name="Nusbaum C."/>
            <person name="Birren B."/>
        </authorList>
    </citation>
    <scope>NUCLEOTIDE SEQUENCE [LARGE SCALE GENOMIC DNA]</scope>
    <source>
        <strain evidence="4 5">VS20</strain>
    </source>
</reference>
<feature type="region of interest" description="Disordered" evidence="1">
    <location>
        <begin position="470"/>
        <end position="668"/>
    </location>
</feature>
<feature type="compositionally biased region" description="Basic and acidic residues" evidence="1">
    <location>
        <begin position="908"/>
        <end position="920"/>
    </location>
</feature>
<feature type="compositionally biased region" description="Low complexity" evidence="1">
    <location>
        <begin position="808"/>
        <end position="818"/>
    </location>
</feature>
<evidence type="ECO:0000256" key="1">
    <source>
        <dbReference type="SAM" id="MobiDB-lite"/>
    </source>
</evidence>
<dbReference type="PANTHER" id="PTHR31145:SF6">
    <property type="entry name" value="INTEGRAL MEMBRANE PROTEIN (AFU_ORTHOLOGUE AFUA_7G01610)"/>
    <property type="match status" value="1"/>
</dbReference>
<organism evidence="4 5">
    <name type="scientific">Saprolegnia diclina (strain VS20)</name>
    <dbReference type="NCBI Taxonomy" id="1156394"/>
    <lineage>
        <taxon>Eukaryota</taxon>
        <taxon>Sar</taxon>
        <taxon>Stramenopiles</taxon>
        <taxon>Oomycota</taxon>
        <taxon>Saprolegniomycetes</taxon>
        <taxon>Saprolegniales</taxon>
        <taxon>Saprolegniaceae</taxon>
        <taxon>Saprolegnia</taxon>
    </lineage>
</organism>
<evidence type="ECO:0000259" key="3">
    <source>
        <dbReference type="Pfam" id="PF06011"/>
    </source>
</evidence>
<feature type="transmembrane region" description="Helical" evidence="2">
    <location>
        <begin position="12"/>
        <end position="34"/>
    </location>
</feature>
<dbReference type="InterPro" id="IPR010308">
    <property type="entry name" value="TRP_C"/>
</dbReference>
<dbReference type="EMBL" id="JH767159">
    <property type="protein sequence ID" value="EQC33539.1"/>
    <property type="molecule type" value="Genomic_DNA"/>
</dbReference>
<dbReference type="InterPro" id="IPR040241">
    <property type="entry name" value="TRP_Flc/Pkd2-like"/>
</dbReference>
<feature type="transmembrane region" description="Helical" evidence="2">
    <location>
        <begin position="350"/>
        <end position="370"/>
    </location>
</feature>
<feature type="transmembrane region" description="Helical" evidence="2">
    <location>
        <begin position="400"/>
        <end position="423"/>
    </location>
</feature>
<sequence length="931" mass="99932">MGVVSKCCCLTLVLYKLVWLAFTLGPLVLMYFIYTLYLKPWGEDQVATLSAGKSAASLNCSGCVLGINTQFPPNTTGFRHTLDTFGGQTMSSVVGIAIASSVASGVASMAWASFLPGAATLGSLGSNVNEVLAIVEQAQFIGLLGQLQTSGAPVFFQQFTKELAWVNFNIGKGVDAVKKSMHARRLDLFSAQTSETGVERYAATLGVEPDDLFYYTLMILAIVFAIILVLYVLVTAIMSCIKKSKKNLWVKYFRKVIWAYVLILLLSLYIVAMTGSYKARIELANGSSAAGSGAIVLSVAIFGLAVLVGVVVIASHPSELDDLGTYEHEQRPFNAKYGAYYDEYNADNRFFFVPKAIVAVATGIVVGVVADTNWQLGLLIAANLLYLVLLVLREPFLLRFLFYIGVLSVFLKVFLLLLMVILARDDVFPQAVRDNVAYVIVAINMIVFGLLVIRQLYMTIHKMVRNCKAKKKTPLDDENERADFNQVESPVRPKNTHHQPDLERGQGRPHAPDVHSAGPRPGAQAAGSMRDGPNASLQSGQNTHQLGGSLRADPSRSALNGNGHLQGGGSMRSGLDEYGRPLPNQPTPPGSMRSGPQSSLPGAANGPGNLRTQPTTSLPGSNRAAQITPPGSLRKGDIASTVSTSSGGNFRGSTQGGVASGPSWSGDAATGTSALAAGGAVIGVAAATSRRREKEQIGVAAASSRRRETEQPPKRGSLPPPWSGDAYAEPNHAVVMPEYDLDKELNLRADDGEKRRLNKSFASSNDSYDRASSGYGYSGKLSFASMTDQPFSRAMASPPPLLERDSHSVSSSSSSREASSRLDALAAKYLVEDLSGEKHKKSLVDGIDNEDTKLSMVGSLPPKESLAFIPRPLVASKSLGLEPTATTTKNDDETTKRRTHSHNGVYRRSKDGADEFENRMSIDSSEDEIEL</sequence>
<dbReference type="GO" id="GO:0016020">
    <property type="term" value="C:membrane"/>
    <property type="evidence" value="ECO:0007669"/>
    <property type="project" value="TreeGrafter"/>
</dbReference>
<gene>
    <name evidence="4" type="ORF">SDRG_09046</name>
</gene>
<feature type="region of interest" description="Disordered" evidence="1">
    <location>
        <begin position="688"/>
        <end position="728"/>
    </location>
</feature>
<feature type="transmembrane region" description="Helical" evidence="2">
    <location>
        <begin position="289"/>
        <end position="314"/>
    </location>
</feature>
<feature type="domain" description="TRP C-terminal" evidence="3">
    <location>
        <begin position="193"/>
        <end position="480"/>
    </location>
</feature>
<feature type="compositionally biased region" description="Polar residues" evidence="1">
    <location>
        <begin position="535"/>
        <end position="546"/>
    </location>
</feature>
<accession>T0Q6S2</accession>
<keyword evidence="2" id="KW-0812">Transmembrane</keyword>